<comment type="caution">
    <text evidence="2">The sequence shown here is derived from an EMBL/GenBank/DDBJ whole genome shotgun (WGS) entry which is preliminary data.</text>
</comment>
<organism evidence="2 3">
    <name type="scientific">Streptomyces chengmaiensis</name>
    <dbReference type="NCBI Taxonomy" id="3040919"/>
    <lineage>
        <taxon>Bacteria</taxon>
        <taxon>Bacillati</taxon>
        <taxon>Actinomycetota</taxon>
        <taxon>Actinomycetes</taxon>
        <taxon>Kitasatosporales</taxon>
        <taxon>Streptomycetaceae</taxon>
        <taxon>Streptomyces</taxon>
    </lineage>
</organism>
<accession>A0ABT6HEU2</accession>
<reference evidence="2 3" key="1">
    <citation type="submission" date="2023-04" db="EMBL/GenBank/DDBJ databases">
        <title>Streptomyces chengmaiensis sp. nov. isolated from the stem of mangrove plant in Hainan.</title>
        <authorList>
            <person name="Huang X."/>
            <person name="Zhou S."/>
            <person name="Chu X."/>
            <person name="Xie Y."/>
            <person name="Lin Y."/>
        </authorList>
    </citation>
    <scope>NUCLEOTIDE SEQUENCE [LARGE SCALE GENOMIC DNA]</scope>
    <source>
        <strain evidence="2 3">HNM0663</strain>
    </source>
</reference>
<evidence type="ECO:0000256" key="1">
    <source>
        <dbReference type="SAM" id="MobiDB-lite"/>
    </source>
</evidence>
<dbReference type="EMBL" id="JARWBG010000001">
    <property type="protein sequence ID" value="MDH2387282.1"/>
    <property type="molecule type" value="Genomic_DNA"/>
</dbReference>
<protein>
    <submittedName>
        <fullName evidence="2">Uncharacterized protein</fullName>
    </submittedName>
</protein>
<proteinExistence type="predicted"/>
<sequence length="80" mass="8796">MQRVQQNGRVPGVAGRCEAGQQNPGGRRRTVQRMYDGSTGKQYTPRAPPGPWPAARIPERRMRGAFAADVKWTNIAMAAC</sequence>
<keyword evidence="3" id="KW-1185">Reference proteome</keyword>
<dbReference type="RefSeq" id="WP_279925417.1">
    <property type="nucleotide sequence ID" value="NZ_JARWBG010000001.1"/>
</dbReference>
<evidence type="ECO:0000313" key="3">
    <source>
        <dbReference type="Proteomes" id="UP001223144"/>
    </source>
</evidence>
<feature type="region of interest" description="Disordered" evidence="1">
    <location>
        <begin position="1"/>
        <end position="31"/>
    </location>
</feature>
<dbReference type="Proteomes" id="UP001223144">
    <property type="component" value="Unassembled WGS sequence"/>
</dbReference>
<evidence type="ECO:0000313" key="2">
    <source>
        <dbReference type="EMBL" id="MDH2387282.1"/>
    </source>
</evidence>
<gene>
    <name evidence="2" type="ORF">QCN29_00465</name>
</gene>
<name>A0ABT6HEU2_9ACTN</name>